<proteinExistence type="predicted"/>
<name>A0A4S2LQW6_OPIFE</name>
<evidence type="ECO:0000313" key="3">
    <source>
        <dbReference type="EMBL" id="TGZ66155.1"/>
    </source>
</evidence>
<comment type="caution">
    <text evidence="3">The sequence shown here is derived from an EMBL/GenBank/DDBJ whole genome shotgun (WGS) entry which is preliminary data.</text>
</comment>
<accession>A0A4S2LQW6</accession>
<feature type="transmembrane region" description="Helical" evidence="2">
    <location>
        <begin position="36"/>
        <end position="57"/>
    </location>
</feature>
<feature type="compositionally biased region" description="Polar residues" evidence="1">
    <location>
        <begin position="1"/>
        <end position="15"/>
    </location>
</feature>
<organism evidence="3 4">
    <name type="scientific">Opisthorchis felineus</name>
    <dbReference type="NCBI Taxonomy" id="147828"/>
    <lineage>
        <taxon>Eukaryota</taxon>
        <taxon>Metazoa</taxon>
        <taxon>Spiralia</taxon>
        <taxon>Lophotrochozoa</taxon>
        <taxon>Platyhelminthes</taxon>
        <taxon>Trematoda</taxon>
        <taxon>Digenea</taxon>
        <taxon>Opisthorchiida</taxon>
        <taxon>Opisthorchiata</taxon>
        <taxon>Opisthorchiidae</taxon>
        <taxon>Opisthorchis</taxon>
    </lineage>
</organism>
<feature type="region of interest" description="Disordered" evidence="1">
    <location>
        <begin position="1"/>
        <end position="29"/>
    </location>
</feature>
<keyword evidence="2" id="KW-1133">Transmembrane helix</keyword>
<keyword evidence="2" id="KW-0812">Transmembrane</keyword>
<reference evidence="3 4" key="1">
    <citation type="journal article" date="2019" name="BMC Genomics">
        <title>New insights from Opisthorchis felineus genome: update on genomics of the epidemiologically important liver flukes.</title>
        <authorList>
            <person name="Ershov N.I."/>
            <person name="Mordvinov V.A."/>
            <person name="Prokhortchouk E.B."/>
            <person name="Pakharukova M.Y."/>
            <person name="Gunbin K.V."/>
            <person name="Ustyantsev K."/>
            <person name="Genaev M.A."/>
            <person name="Blinov A.G."/>
            <person name="Mazur A."/>
            <person name="Boulygina E."/>
            <person name="Tsygankova S."/>
            <person name="Khrameeva E."/>
            <person name="Chekanov N."/>
            <person name="Fan G."/>
            <person name="Xiao A."/>
            <person name="Zhang H."/>
            <person name="Xu X."/>
            <person name="Yang H."/>
            <person name="Solovyev V."/>
            <person name="Lee S.M."/>
            <person name="Liu X."/>
            <person name="Afonnikov D.A."/>
            <person name="Skryabin K.G."/>
        </authorList>
    </citation>
    <scope>NUCLEOTIDE SEQUENCE [LARGE SCALE GENOMIC DNA]</scope>
    <source>
        <strain evidence="3">AK-0245</strain>
        <tissue evidence="3">Whole organism</tissue>
    </source>
</reference>
<dbReference type="EMBL" id="SJOL01006465">
    <property type="protein sequence ID" value="TGZ66155.1"/>
    <property type="molecule type" value="Genomic_DNA"/>
</dbReference>
<dbReference type="OrthoDB" id="6429739at2759"/>
<protein>
    <submittedName>
        <fullName evidence="3">Uncharacterized protein</fullName>
    </submittedName>
</protein>
<evidence type="ECO:0000256" key="1">
    <source>
        <dbReference type="SAM" id="MobiDB-lite"/>
    </source>
</evidence>
<keyword evidence="4" id="KW-1185">Reference proteome</keyword>
<dbReference type="AlphaFoldDB" id="A0A4S2LQW6"/>
<dbReference type="Proteomes" id="UP000308267">
    <property type="component" value="Unassembled WGS sequence"/>
</dbReference>
<gene>
    <name evidence="3" type="ORF">CRM22_005503</name>
</gene>
<evidence type="ECO:0000256" key="2">
    <source>
        <dbReference type="SAM" id="Phobius"/>
    </source>
</evidence>
<evidence type="ECO:0000313" key="4">
    <source>
        <dbReference type="Proteomes" id="UP000308267"/>
    </source>
</evidence>
<keyword evidence="2" id="KW-0472">Membrane</keyword>
<sequence length="100" mass="11254">MIPRLSTTNRQQSLETEYYHGDSMAPKKNRQNDRQAICFLYAASVVAASLSIAVASMKYSDTFRCILLLDHSLWLAPSVRARKSPLTTTGQPSFRNLFAQ</sequence>